<dbReference type="InterPro" id="IPR015659">
    <property type="entry name" value="Proline_oxidase"/>
</dbReference>
<feature type="binding site" evidence="10">
    <location>
        <begin position="228"/>
        <end position="229"/>
    </location>
    <ligand>
        <name>FAD</name>
        <dbReference type="ChEBI" id="CHEBI:57692"/>
    </ligand>
</feature>
<dbReference type="EC" id="1.5.5.2" evidence="2"/>
<dbReference type="RefSeq" id="WP_119151616.1">
    <property type="nucleotide sequence ID" value="NZ_JBHSOV010000051.1"/>
</dbReference>
<feature type="binding site" evidence="9">
    <location>
        <position position="101"/>
    </location>
    <ligand>
        <name>substrate</name>
    </ligand>
</feature>
<evidence type="ECO:0000256" key="5">
    <source>
        <dbReference type="ARBA" id="ARBA00022827"/>
    </source>
</evidence>
<evidence type="ECO:0000256" key="8">
    <source>
        <dbReference type="ARBA" id="ARBA00048779"/>
    </source>
</evidence>
<dbReference type="AlphaFoldDB" id="A0A398CN70"/>
<feature type="binding site" evidence="9">
    <location>
        <position position="290"/>
    </location>
    <ligand>
        <name>substrate</name>
    </ligand>
</feature>
<dbReference type="Pfam" id="PF01619">
    <property type="entry name" value="Pro_dh"/>
    <property type="match status" value="1"/>
</dbReference>
<keyword evidence="4 10" id="KW-0547">Nucleotide-binding</keyword>
<dbReference type="GO" id="GO:0000166">
    <property type="term" value="F:nucleotide binding"/>
    <property type="evidence" value="ECO:0007669"/>
    <property type="project" value="UniProtKB-KW"/>
</dbReference>
<organism evidence="12 13">
    <name type="scientific">Cohnella faecalis</name>
    <dbReference type="NCBI Taxonomy" id="2315694"/>
    <lineage>
        <taxon>Bacteria</taxon>
        <taxon>Bacillati</taxon>
        <taxon>Bacillota</taxon>
        <taxon>Bacilli</taxon>
        <taxon>Bacillales</taxon>
        <taxon>Paenibacillaceae</taxon>
        <taxon>Cohnella</taxon>
    </lineage>
</organism>
<dbReference type="InterPro" id="IPR002872">
    <property type="entry name" value="Proline_DH_dom"/>
</dbReference>
<reference evidence="12 13" key="1">
    <citation type="submission" date="2018-09" db="EMBL/GenBank/DDBJ databases">
        <title>Cohnella cavernae sp. nov., isolated from a karst cave.</title>
        <authorList>
            <person name="Zhu H."/>
        </authorList>
    </citation>
    <scope>NUCLEOTIDE SEQUENCE [LARGE SCALE GENOMIC DNA]</scope>
    <source>
        <strain evidence="12 13">K2E09-144</strain>
    </source>
</reference>
<comment type="caution">
    <text evidence="12">The sequence shown here is derived from an EMBL/GenBank/DDBJ whole genome shotgun (WGS) entry which is preliminary data.</text>
</comment>
<evidence type="ECO:0000256" key="3">
    <source>
        <dbReference type="ARBA" id="ARBA00022630"/>
    </source>
</evidence>
<feature type="binding site" evidence="9">
    <location>
        <position position="291"/>
    </location>
    <ligand>
        <name>substrate</name>
    </ligand>
</feature>
<keyword evidence="7" id="KW-0642">Proline metabolism</keyword>
<evidence type="ECO:0000259" key="11">
    <source>
        <dbReference type="Pfam" id="PF01619"/>
    </source>
</evidence>
<accession>A0A398CN70</accession>
<comment type="cofactor">
    <cofactor evidence="10">
        <name>FAD</name>
        <dbReference type="ChEBI" id="CHEBI:57692"/>
    </cofactor>
    <text evidence="10">Binds 1 FAD per subunit.</text>
</comment>
<dbReference type="InterPro" id="IPR029041">
    <property type="entry name" value="FAD-linked_oxidoreductase-like"/>
</dbReference>
<dbReference type="InterPro" id="IPR008219">
    <property type="entry name" value="PRODH_bac_arc"/>
</dbReference>
<dbReference type="UniPathway" id="UPA00261">
    <property type="reaction ID" value="UER00373"/>
</dbReference>
<comment type="pathway">
    <text evidence="1">Amino-acid degradation; L-proline degradation into L-glutamate; L-glutamate from L-proline: step 1/2.</text>
</comment>
<sequence length="309" mass="35171">MDRVTRMFRSALLAMAGNRVAESIASRCGLKLGAGRFVAGETMEQALDQARKLNEKGIMATLDHLGEGIRDLTEAQRYKEEVLRLLDGIEASGVDANVSIKPTQMGLALNEEAGYAHIREIVSKAKTLRNFVRLDMENSPYTSATIETVRRLRAEGLSNTGTVIQAYLRRSEWDLRRITAEKMNVRLVKGAYKEPGAIAYPDMKDVDDSFKRLISARLRSGVYTAVATHDERMIEWTKFCASGFDVSPSSFEFQMLYGIRTPLQERLAREGFRIRCYVPYGRMWYPYFVRRLAERPANLLFITKSIFKR</sequence>
<proteinExistence type="predicted"/>
<dbReference type="EMBL" id="QXJM01000040">
    <property type="protein sequence ID" value="RIE01357.1"/>
    <property type="molecule type" value="Genomic_DNA"/>
</dbReference>
<evidence type="ECO:0000256" key="10">
    <source>
        <dbReference type="PIRSR" id="PIRSR000196-2"/>
    </source>
</evidence>
<dbReference type="Proteomes" id="UP000266340">
    <property type="component" value="Unassembled WGS sequence"/>
</dbReference>
<evidence type="ECO:0000256" key="6">
    <source>
        <dbReference type="ARBA" id="ARBA00023002"/>
    </source>
</evidence>
<evidence type="ECO:0000256" key="1">
    <source>
        <dbReference type="ARBA" id="ARBA00004739"/>
    </source>
</evidence>
<dbReference type="GO" id="GO:0010133">
    <property type="term" value="P:L-proline catabolic process to L-glutamate"/>
    <property type="evidence" value="ECO:0007669"/>
    <property type="project" value="UniProtKB-UniPathway"/>
</dbReference>
<feature type="binding site" evidence="10">
    <location>
        <position position="165"/>
    </location>
    <ligand>
        <name>FAD</name>
        <dbReference type="ChEBI" id="CHEBI:57692"/>
    </ligand>
</feature>
<keyword evidence="6" id="KW-0560">Oxidoreductase</keyword>
<evidence type="ECO:0000256" key="4">
    <source>
        <dbReference type="ARBA" id="ARBA00022741"/>
    </source>
</evidence>
<keyword evidence="3" id="KW-0285">Flavoprotein</keyword>
<dbReference type="GO" id="GO:0004657">
    <property type="term" value="F:proline dehydrogenase activity"/>
    <property type="evidence" value="ECO:0007669"/>
    <property type="project" value="UniProtKB-EC"/>
</dbReference>
<feature type="binding site" evidence="10">
    <location>
        <begin position="189"/>
        <end position="191"/>
    </location>
    <ligand>
        <name>FAD</name>
        <dbReference type="ChEBI" id="CHEBI:57692"/>
    </ligand>
</feature>
<name>A0A398CN70_9BACL</name>
<dbReference type="PANTHER" id="PTHR13914:SF0">
    <property type="entry name" value="PROLINE DEHYDROGENASE 1, MITOCHONDRIAL"/>
    <property type="match status" value="1"/>
</dbReference>
<keyword evidence="13" id="KW-1185">Reference proteome</keyword>
<dbReference type="OrthoDB" id="9773461at2"/>
<protein>
    <recommendedName>
        <fullName evidence="2">proline dehydrogenase</fullName>
        <ecNumber evidence="2">1.5.5.2</ecNumber>
    </recommendedName>
</protein>
<dbReference type="SUPFAM" id="SSF51730">
    <property type="entry name" value="FAD-linked oxidoreductase"/>
    <property type="match status" value="1"/>
</dbReference>
<gene>
    <name evidence="12" type="ORF">D3H35_23585</name>
</gene>
<evidence type="ECO:0000313" key="12">
    <source>
        <dbReference type="EMBL" id="RIE01357.1"/>
    </source>
</evidence>
<feature type="domain" description="Proline dehydrogenase" evidence="11">
    <location>
        <begin position="46"/>
        <end position="302"/>
    </location>
</feature>
<keyword evidence="5 10" id="KW-0274">FAD</keyword>
<evidence type="ECO:0000256" key="9">
    <source>
        <dbReference type="PIRSR" id="PIRSR000196-1"/>
    </source>
</evidence>
<dbReference type="PIRSF" id="PIRSF000196">
    <property type="entry name" value="Pro_dehydrog"/>
    <property type="match status" value="1"/>
</dbReference>
<dbReference type="PANTHER" id="PTHR13914">
    <property type="entry name" value="PROLINE OXIDASE"/>
    <property type="match status" value="1"/>
</dbReference>
<evidence type="ECO:0000256" key="7">
    <source>
        <dbReference type="ARBA" id="ARBA00023062"/>
    </source>
</evidence>
<feature type="binding site" evidence="10">
    <location>
        <position position="136"/>
    </location>
    <ligand>
        <name>FAD</name>
        <dbReference type="ChEBI" id="CHEBI:57692"/>
    </ligand>
</feature>
<evidence type="ECO:0000256" key="2">
    <source>
        <dbReference type="ARBA" id="ARBA00012695"/>
    </source>
</evidence>
<comment type="catalytic activity">
    <reaction evidence="8">
        <text>L-proline + a quinone = (S)-1-pyrroline-5-carboxylate + a quinol + H(+)</text>
        <dbReference type="Rhea" id="RHEA:23784"/>
        <dbReference type="ChEBI" id="CHEBI:15378"/>
        <dbReference type="ChEBI" id="CHEBI:17388"/>
        <dbReference type="ChEBI" id="CHEBI:24646"/>
        <dbReference type="ChEBI" id="CHEBI:60039"/>
        <dbReference type="ChEBI" id="CHEBI:132124"/>
        <dbReference type="EC" id="1.5.5.2"/>
    </reaction>
</comment>
<dbReference type="Gene3D" id="3.20.20.220">
    <property type="match status" value="1"/>
</dbReference>
<evidence type="ECO:0000313" key="13">
    <source>
        <dbReference type="Proteomes" id="UP000266340"/>
    </source>
</evidence>